<accession>A0A3P7LTT0</accession>
<protein>
    <recommendedName>
        <fullName evidence="3">Fibronectin type-III domain-containing protein</fullName>
    </recommendedName>
</protein>
<dbReference type="InterPro" id="IPR003961">
    <property type="entry name" value="FN3_dom"/>
</dbReference>
<dbReference type="Gene3D" id="2.60.40.10">
    <property type="entry name" value="Immunoglobulins"/>
    <property type="match status" value="2"/>
</dbReference>
<dbReference type="SUPFAM" id="SSF49265">
    <property type="entry name" value="Fibronectin type III"/>
    <property type="match status" value="1"/>
</dbReference>
<dbReference type="Pfam" id="PF00041">
    <property type="entry name" value="fn3"/>
    <property type="match status" value="2"/>
</dbReference>
<dbReference type="PANTHER" id="PTHR46708:SF2">
    <property type="entry name" value="FIBRONECTIN TYPE-III DOMAIN-CONTAINING PROTEIN"/>
    <property type="match status" value="1"/>
</dbReference>
<keyword evidence="5" id="KW-1185">Reference proteome</keyword>
<dbReference type="EMBL" id="UYRU01047438">
    <property type="protein sequence ID" value="VDN09621.1"/>
    <property type="molecule type" value="Genomic_DNA"/>
</dbReference>
<dbReference type="Proteomes" id="UP000281553">
    <property type="component" value="Unassembled WGS sequence"/>
</dbReference>
<dbReference type="AlphaFoldDB" id="A0A3P7LTT0"/>
<evidence type="ECO:0000256" key="1">
    <source>
        <dbReference type="ARBA" id="ARBA00022737"/>
    </source>
</evidence>
<evidence type="ECO:0000256" key="2">
    <source>
        <dbReference type="SAM" id="SignalP"/>
    </source>
</evidence>
<feature type="domain" description="Fibronectin type-III" evidence="3">
    <location>
        <begin position="27"/>
        <end position="121"/>
    </location>
</feature>
<dbReference type="OrthoDB" id="6381660at2759"/>
<dbReference type="PROSITE" id="PS50853">
    <property type="entry name" value="FN3"/>
    <property type="match status" value="2"/>
</dbReference>
<dbReference type="InterPro" id="IPR013783">
    <property type="entry name" value="Ig-like_fold"/>
</dbReference>
<evidence type="ECO:0000259" key="3">
    <source>
        <dbReference type="PROSITE" id="PS50853"/>
    </source>
</evidence>
<reference evidence="4 5" key="1">
    <citation type="submission" date="2018-11" db="EMBL/GenBank/DDBJ databases">
        <authorList>
            <consortium name="Pathogen Informatics"/>
        </authorList>
    </citation>
    <scope>NUCLEOTIDE SEQUENCE [LARGE SCALE GENOMIC DNA]</scope>
</reference>
<keyword evidence="2" id="KW-0732">Signal</keyword>
<evidence type="ECO:0000313" key="4">
    <source>
        <dbReference type="EMBL" id="VDN09621.1"/>
    </source>
</evidence>
<feature type="signal peptide" evidence="2">
    <location>
        <begin position="1"/>
        <end position="23"/>
    </location>
</feature>
<gene>
    <name evidence="4" type="ORF">DILT_LOCUS5452</name>
</gene>
<dbReference type="PANTHER" id="PTHR46708">
    <property type="entry name" value="TENASCIN"/>
    <property type="match status" value="1"/>
</dbReference>
<dbReference type="CDD" id="cd00063">
    <property type="entry name" value="FN3"/>
    <property type="match status" value="2"/>
</dbReference>
<dbReference type="InterPro" id="IPR036116">
    <property type="entry name" value="FN3_sf"/>
</dbReference>
<organism evidence="4 5">
    <name type="scientific">Dibothriocephalus latus</name>
    <name type="common">Fish tapeworm</name>
    <name type="synonym">Diphyllobothrium latum</name>
    <dbReference type="NCBI Taxonomy" id="60516"/>
    <lineage>
        <taxon>Eukaryota</taxon>
        <taxon>Metazoa</taxon>
        <taxon>Spiralia</taxon>
        <taxon>Lophotrochozoa</taxon>
        <taxon>Platyhelminthes</taxon>
        <taxon>Cestoda</taxon>
        <taxon>Eucestoda</taxon>
        <taxon>Diphyllobothriidea</taxon>
        <taxon>Diphyllobothriidae</taxon>
        <taxon>Dibothriocephalus</taxon>
    </lineage>
</organism>
<feature type="domain" description="Fibronectin type-III" evidence="3">
    <location>
        <begin position="125"/>
        <end position="217"/>
    </location>
</feature>
<name>A0A3P7LTT0_DIBLA</name>
<evidence type="ECO:0000313" key="5">
    <source>
        <dbReference type="Proteomes" id="UP000281553"/>
    </source>
</evidence>
<proteinExistence type="predicted"/>
<keyword evidence="1" id="KW-0677">Repeat</keyword>
<sequence>MAITVGVFFHGVLLLLFVVGSHAADQQVTSIQFPHIGTDNIMVTWRAPKQPQGEITSYHVRATNRDTKEQVKSETTSTETTFSNLTPWTWYNISLATETMQLNGSSRVGEALMKEVLTLPLAGQQVTDIKFHHIGTDSITVSWTAPEPPHGEIKSYHVTARKLLTKELVKTETTTNGTTLRNLIPNTWYTIYFQTENMQLNGHGGGVGEAVVKTLPTEPLGKF</sequence>
<dbReference type="InterPro" id="IPR050991">
    <property type="entry name" value="ECM_Regulatory_Proteins"/>
</dbReference>
<feature type="chain" id="PRO_5018299155" description="Fibronectin type-III domain-containing protein" evidence="2">
    <location>
        <begin position="24"/>
        <end position="223"/>
    </location>
</feature>
<dbReference type="SMART" id="SM00060">
    <property type="entry name" value="FN3"/>
    <property type="match status" value="2"/>
</dbReference>